<keyword evidence="2" id="KW-1185">Reference proteome</keyword>
<sequence>MNPHPSSTMSAASKLAMHKDSHVISKFKPKISIIHILAPEIIKTDVENFRELVQQLTRKPTDRKGKNETTTAESESCMHISHNGGYRMKKESEQICGSENSIGFKGGFGEMDDLVQDLIQIPLLPLKSSQFNIYRGMPLFH</sequence>
<dbReference type="EMBL" id="CM045763">
    <property type="protein sequence ID" value="KAI8024176.1"/>
    <property type="molecule type" value="Genomic_DNA"/>
</dbReference>
<organism evidence="1 2">
    <name type="scientific">Camellia lanceoleosa</name>
    <dbReference type="NCBI Taxonomy" id="1840588"/>
    <lineage>
        <taxon>Eukaryota</taxon>
        <taxon>Viridiplantae</taxon>
        <taxon>Streptophyta</taxon>
        <taxon>Embryophyta</taxon>
        <taxon>Tracheophyta</taxon>
        <taxon>Spermatophyta</taxon>
        <taxon>Magnoliopsida</taxon>
        <taxon>eudicotyledons</taxon>
        <taxon>Gunneridae</taxon>
        <taxon>Pentapetalae</taxon>
        <taxon>asterids</taxon>
        <taxon>Ericales</taxon>
        <taxon>Theaceae</taxon>
        <taxon>Camellia</taxon>
    </lineage>
</organism>
<protein>
    <submittedName>
        <fullName evidence="1">VQ motif-containing protein 25</fullName>
    </submittedName>
</protein>
<evidence type="ECO:0000313" key="2">
    <source>
        <dbReference type="Proteomes" id="UP001060215"/>
    </source>
</evidence>
<accession>A0ACC0IJ63</accession>
<comment type="caution">
    <text evidence="1">The sequence shown here is derived from an EMBL/GenBank/DDBJ whole genome shotgun (WGS) entry which is preliminary data.</text>
</comment>
<gene>
    <name evidence="1" type="ORF">LOK49_LG03G02863</name>
</gene>
<name>A0ACC0IJ63_9ERIC</name>
<reference evidence="1 2" key="1">
    <citation type="journal article" date="2022" name="Plant J.">
        <title>Chromosome-level genome of Camellia lanceoleosa provides a valuable resource for understanding genome evolution and self-incompatibility.</title>
        <authorList>
            <person name="Gong W."/>
            <person name="Xiao S."/>
            <person name="Wang L."/>
            <person name="Liao Z."/>
            <person name="Chang Y."/>
            <person name="Mo W."/>
            <person name="Hu G."/>
            <person name="Li W."/>
            <person name="Zhao G."/>
            <person name="Zhu H."/>
            <person name="Hu X."/>
            <person name="Ji K."/>
            <person name="Xiang X."/>
            <person name="Song Q."/>
            <person name="Yuan D."/>
            <person name="Jin S."/>
            <person name="Zhang L."/>
        </authorList>
    </citation>
    <scope>NUCLEOTIDE SEQUENCE [LARGE SCALE GENOMIC DNA]</scope>
    <source>
        <strain evidence="1">SQ_2022a</strain>
    </source>
</reference>
<proteinExistence type="predicted"/>
<dbReference type="Proteomes" id="UP001060215">
    <property type="component" value="Chromosome 6"/>
</dbReference>
<evidence type="ECO:0000313" key="1">
    <source>
        <dbReference type="EMBL" id="KAI8024176.1"/>
    </source>
</evidence>